<dbReference type="Gene3D" id="3.50.50.60">
    <property type="entry name" value="FAD/NAD(P)-binding domain"/>
    <property type="match status" value="1"/>
</dbReference>
<dbReference type="Proteomes" id="UP000664164">
    <property type="component" value="Unassembled WGS sequence"/>
</dbReference>
<dbReference type="SUPFAM" id="SSF51905">
    <property type="entry name" value="FAD/NAD(P)-binding domain"/>
    <property type="match status" value="1"/>
</dbReference>
<reference evidence="6" key="1">
    <citation type="submission" date="2021-03" db="EMBL/GenBank/DDBJ databases">
        <title>A new species, PO-11, isolated from a karst cave deposit.</title>
        <authorList>
            <person name="Zhaoxiaoyong W."/>
        </authorList>
    </citation>
    <scope>NUCLEOTIDE SEQUENCE</scope>
    <source>
        <strain evidence="6">PO-11</strain>
    </source>
</reference>
<dbReference type="RefSeq" id="WP_207615078.1">
    <property type="nucleotide sequence ID" value="NZ_JAFNLL010000007.1"/>
</dbReference>
<dbReference type="InterPro" id="IPR006076">
    <property type="entry name" value="FAD-dep_OxRdtase"/>
</dbReference>
<evidence type="ECO:0000256" key="4">
    <source>
        <dbReference type="ARBA" id="ARBA00023002"/>
    </source>
</evidence>
<dbReference type="PANTHER" id="PTHR10961:SF7">
    <property type="entry name" value="FAD DEPENDENT OXIDOREDUCTASE DOMAIN-CONTAINING PROTEIN"/>
    <property type="match status" value="1"/>
</dbReference>
<dbReference type="InterPro" id="IPR045170">
    <property type="entry name" value="MTOX"/>
</dbReference>
<comment type="cofactor">
    <cofactor evidence="1">
        <name>FAD</name>
        <dbReference type="ChEBI" id="CHEBI:57692"/>
    </cofactor>
</comment>
<feature type="domain" description="FAD dependent oxidoreductase" evidence="5">
    <location>
        <begin position="5"/>
        <end position="360"/>
    </location>
</feature>
<dbReference type="Gene3D" id="3.30.9.10">
    <property type="entry name" value="D-Amino Acid Oxidase, subunit A, domain 2"/>
    <property type="match status" value="1"/>
</dbReference>
<sequence>MDSYDYVVVGAGLAGAATAWRLAARGHQVAVVERSEPANDDGSSHGSARIFRYAYAESGYSAMVKESLSGWAELEGLAGDPLIIPTGCVDYGQDREPEGLAAVLSEVGVDHELLSADDARSRWPQFAFDTEVLWHSGAGVLDAHRTVHTMVSAAVGLGAHFYGNWPLASARRSGAGFLLTNGRGEQLRAGHLVVAAGGWLPGLLGGLDLPTAFLAALPTFKVMQETAFHFPYKEQPAPGDSWPTFIHKLPGIQTYGLPGGRDADFRGQKLAEFNGGKAIPDASAHDHLIDPAHRARIIDYVKQYVPGLVPEPYAETTCLFTNTPTEDFVIDSTDGITVLSPCSGHGAKFAPLLGTLAADLATGAGYVPSRFRPTLAAAGRGA</sequence>
<keyword evidence="3" id="KW-0274">FAD</keyword>
<organism evidence="6 7">
    <name type="scientific">Arthrobacter cavernae</name>
    <dbReference type="NCBI Taxonomy" id="2817681"/>
    <lineage>
        <taxon>Bacteria</taxon>
        <taxon>Bacillati</taxon>
        <taxon>Actinomycetota</taxon>
        <taxon>Actinomycetes</taxon>
        <taxon>Micrococcales</taxon>
        <taxon>Micrococcaceae</taxon>
        <taxon>Arthrobacter</taxon>
    </lineage>
</organism>
<evidence type="ECO:0000256" key="2">
    <source>
        <dbReference type="ARBA" id="ARBA00022630"/>
    </source>
</evidence>
<accession>A0A939HF68</accession>
<dbReference type="PANTHER" id="PTHR10961">
    <property type="entry name" value="PEROXISOMAL SARCOSINE OXIDASE"/>
    <property type="match status" value="1"/>
</dbReference>
<name>A0A939HF68_9MICC</name>
<keyword evidence="7" id="KW-1185">Reference proteome</keyword>
<dbReference type="EMBL" id="JAFNLL010000007">
    <property type="protein sequence ID" value="MBO1267280.1"/>
    <property type="molecule type" value="Genomic_DNA"/>
</dbReference>
<dbReference type="GO" id="GO:0008115">
    <property type="term" value="F:sarcosine oxidase activity"/>
    <property type="evidence" value="ECO:0007669"/>
    <property type="project" value="TreeGrafter"/>
</dbReference>
<evidence type="ECO:0000313" key="6">
    <source>
        <dbReference type="EMBL" id="MBO1267280.1"/>
    </source>
</evidence>
<dbReference type="AlphaFoldDB" id="A0A939HF68"/>
<gene>
    <name evidence="6" type="ORF">J1902_04670</name>
</gene>
<proteinExistence type="predicted"/>
<keyword evidence="4" id="KW-0560">Oxidoreductase</keyword>
<dbReference type="Pfam" id="PF01266">
    <property type="entry name" value="DAO"/>
    <property type="match status" value="1"/>
</dbReference>
<evidence type="ECO:0000313" key="7">
    <source>
        <dbReference type="Proteomes" id="UP000664164"/>
    </source>
</evidence>
<dbReference type="SUPFAM" id="SSF54373">
    <property type="entry name" value="FAD-linked reductases, C-terminal domain"/>
    <property type="match status" value="1"/>
</dbReference>
<evidence type="ECO:0000256" key="1">
    <source>
        <dbReference type="ARBA" id="ARBA00001974"/>
    </source>
</evidence>
<dbReference type="GO" id="GO:0050660">
    <property type="term" value="F:flavin adenine dinucleotide binding"/>
    <property type="evidence" value="ECO:0007669"/>
    <property type="project" value="InterPro"/>
</dbReference>
<evidence type="ECO:0000259" key="5">
    <source>
        <dbReference type="Pfam" id="PF01266"/>
    </source>
</evidence>
<protein>
    <submittedName>
        <fullName evidence="6">FAD-dependent oxidoreductase</fullName>
    </submittedName>
</protein>
<evidence type="ECO:0000256" key="3">
    <source>
        <dbReference type="ARBA" id="ARBA00022827"/>
    </source>
</evidence>
<keyword evidence="2" id="KW-0285">Flavoprotein</keyword>
<comment type="caution">
    <text evidence="6">The sequence shown here is derived from an EMBL/GenBank/DDBJ whole genome shotgun (WGS) entry which is preliminary data.</text>
</comment>
<dbReference type="InterPro" id="IPR036188">
    <property type="entry name" value="FAD/NAD-bd_sf"/>
</dbReference>